<accession>A0A644YHE6</accession>
<comment type="caution">
    <text evidence="1">The sequence shown here is derived from an EMBL/GenBank/DDBJ whole genome shotgun (WGS) entry which is preliminary data.</text>
</comment>
<evidence type="ECO:0000313" key="1">
    <source>
        <dbReference type="EMBL" id="MPM27880.1"/>
    </source>
</evidence>
<reference evidence="1" key="1">
    <citation type="submission" date="2019-08" db="EMBL/GenBank/DDBJ databases">
        <authorList>
            <person name="Kucharzyk K."/>
            <person name="Murdoch R.W."/>
            <person name="Higgins S."/>
            <person name="Loffler F."/>
        </authorList>
    </citation>
    <scope>NUCLEOTIDE SEQUENCE</scope>
</reference>
<proteinExistence type="predicted"/>
<gene>
    <name evidence="1" type="ORF">SDC9_74395</name>
</gene>
<dbReference type="AlphaFoldDB" id="A0A644YHE6"/>
<organism evidence="1">
    <name type="scientific">bioreactor metagenome</name>
    <dbReference type="NCBI Taxonomy" id="1076179"/>
    <lineage>
        <taxon>unclassified sequences</taxon>
        <taxon>metagenomes</taxon>
        <taxon>ecological metagenomes</taxon>
    </lineage>
</organism>
<dbReference type="EMBL" id="VSSQ01005109">
    <property type="protein sequence ID" value="MPM27880.1"/>
    <property type="molecule type" value="Genomic_DNA"/>
</dbReference>
<name>A0A644YHE6_9ZZZZ</name>
<protein>
    <submittedName>
        <fullName evidence="1">Uncharacterized protein</fullName>
    </submittedName>
</protein>
<sequence length="70" mass="7995">MFPYLIVPSHLKGAKYFTYILSLELSPETVKADVAPPDIFFVVNRLLPIKFFLYTSTVKVSLLLLFTLTI</sequence>